<keyword evidence="3" id="KW-1185">Reference proteome</keyword>
<organism evidence="3 4">
    <name type="scientific">Galendromus occidentalis</name>
    <name type="common">western predatory mite</name>
    <dbReference type="NCBI Taxonomy" id="34638"/>
    <lineage>
        <taxon>Eukaryota</taxon>
        <taxon>Metazoa</taxon>
        <taxon>Ecdysozoa</taxon>
        <taxon>Arthropoda</taxon>
        <taxon>Chelicerata</taxon>
        <taxon>Arachnida</taxon>
        <taxon>Acari</taxon>
        <taxon>Parasitiformes</taxon>
        <taxon>Mesostigmata</taxon>
        <taxon>Gamasina</taxon>
        <taxon>Phytoseioidea</taxon>
        <taxon>Phytoseiidae</taxon>
        <taxon>Typhlodrominae</taxon>
        <taxon>Galendromus</taxon>
    </lineage>
</organism>
<evidence type="ECO:0000256" key="1">
    <source>
        <dbReference type="SAM" id="Phobius"/>
    </source>
</evidence>
<name>A0AAJ6QX13_9ACAR</name>
<dbReference type="GeneID" id="100898655"/>
<keyword evidence="2" id="KW-0732">Signal</keyword>
<proteinExistence type="predicted"/>
<dbReference type="AlphaFoldDB" id="A0AAJ6QX13"/>
<dbReference type="Proteomes" id="UP000694867">
    <property type="component" value="Unplaced"/>
</dbReference>
<keyword evidence="1" id="KW-1133">Transmembrane helix</keyword>
<evidence type="ECO:0000313" key="4">
    <source>
        <dbReference type="RefSeq" id="XP_003746662.1"/>
    </source>
</evidence>
<feature type="chain" id="PRO_5042530660" evidence="2">
    <location>
        <begin position="19"/>
        <end position="148"/>
    </location>
</feature>
<keyword evidence="1" id="KW-0812">Transmembrane</keyword>
<protein>
    <submittedName>
        <fullName evidence="4">Uncharacterized protein LOC100898655</fullName>
    </submittedName>
</protein>
<reference evidence="4" key="1">
    <citation type="submission" date="2025-08" db="UniProtKB">
        <authorList>
            <consortium name="RefSeq"/>
        </authorList>
    </citation>
    <scope>IDENTIFICATION</scope>
</reference>
<evidence type="ECO:0000256" key="2">
    <source>
        <dbReference type="SAM" id="SignalP"/>
    </source>
</evidence>
<dbReference type="KEGG" id="goe:100898655"/>
<gene>
    <name evidence="4" type="primary">LOC100898655</name>
</gene>
<accession>A0AAJ6QX13</accession>
<feature type="signal peptide" evidence="2">
    <location>
        <begin position="1"/>
        <end position="18"/>
    </location>
</feature>
<evidence type="ECO:0000313" key="3">
    <source>
        <dbReference type="Proteomes" id="UP000694867"/>
    </source>
</evidence>
<dbReference type="RefSeq" id="XP_003746662.1">
    <property type="nucleotide sequence ID" value="XM_003746614.2"/>
</dbReference>
<keyword evidence="1" id="KW-0472">Membrane</keyword>
<feature type="transmembrane region" description="Helical" evidence="1">
    <location>
        <begin position="62"/>
        <end position="87"/>
    </location>
</feature>
<sequence length="148" mass="16691">MAPIFFAVVASLMSCVASANVGETADSVKLRNFRDFGDFYQAIGDRGNIRRDDLMPFERKPIHVPIVIHVALYVAMIPTILFTYMLVAQLLSNIRDYLLSSRSRVILKPALLLERSGSSPTKDISTFLKAEVRDDRTLLKNYFVPSYS</sequence>